<proteinExistence type="predicted"/>
<accession>A0A6B9V8P5</accession>
<protein>
    <submittedName>
        <fullName evidence="1">Uncharacterized protein</fullName>
    </submittedName>
</protein>
<dbReference type="Proteomes" id="UP000464620">
    <property type="component" value="Chromosome B09"/>
</dbReference>
<dbReference type="AlphaFoldDB" id="A0A6B9V8P5"/>
<organism evidence="1 2">
    <name type="scientific">Arachis hypogaea</name>
    <name type="common">Peanut</name>
    <dbReference type="NCBI Taxonomy" id="3818"/>
    <lineage>
        <taxon>Eukaryota</taxon>
        <taxon>Viridiplantae</taxon>
        <taxon>Streptophyta</taxon>
        <taxon>Embryophyta</taxon>
        <taxon>Tracheophyta</taxon>
        <taxon>Spermatophyta</taxon>
        <taxon>Magnoliopsida</taxon>
        <taxon>eudicotyledons</taxon>
        <taxon>Gunneridae</taxon>
        <taxon>Pentapetalae</taxon>
        <taxon>rosids</taxon>
        <taxon>fabids</taxon>
        <taxon>Fabales</taxon>
        <taxon>Fabaceae</taxon>
        <taxon>Papilionoideae</taxon>
        <taxon>50 kb inversion clade</taxon>
        <taxon>dalbergioids sensu lato</taxon>
        <taxon>Dalbergieae</taxon>
        <taxon>Pterocarpus clade</taxon>
        <taxon>Arachis</taxon>
    </lineage>
</organism>
<evidence type="ECO:0000313" key="2">
    <source>
        <dbReference type="Proteomes" id="UP000464620"/>
    </source>
</evidence>
<reference evidence="1 2" key="1">
    <citation type="submission" date="2020-01" db="EMBL/GenBank/DDBJ databases">
        <title>Genome sequence of Arachis hypogaea, cultivar Shitouqi.</title>
        <authorList>
            <person name="Zhuang W."/>
            <person name="Chen H."/>
            <person name="Varshney R."/>
            <person name="Wang D."/>
            <person name="Ming R."/>
        </authorList>
    </citation>
    <scope>NUCLEOTIDE SEQUENCE [LARGE SCALE GENOMIC DNA]</scope>
    <source>
        <tissue evidence="1">Young leaf</tissue>
    </source>
</reference>
<gene>
    <name evidence="1" type="ORF">DS421_19g655840</name>
</gene>
<evidence type="ECO:0000313" key="1">
    <source>
        <dbReference type="EMBL" id="QHN77789.1"/>
    </source>
</evidence>
<name>A0A6B9V8P5_ARAHY</name>
<dbReference type="EMBL" id="CP031001">
    <property type="protein sequence ID" value="QHN77789.1"/>
    <property type="molecule type" value="Genomic_DNA"/>
</dbReference>
<sequence>MLLYKLTSSAMQVKRLLQWVASAALQVKGLLEWFASQVKGLLRGALPTGKPYLVRGLRVTSGVGM</sequence>